<dbReference type="Pfam" id="PF08101">
    <property type="entry name" value="Msb1-Mug8_dom"/>
    <property type="match status" value="1"/>
</dbReference>
<reference evidence="3 4" key="1">
    <citation type="journal article" date="2015" name="Sci. Rep.">
        <title>Chromosome-level genome map provides insights into diverse defense mechanisms in the medicinal fungus Ganoderma sinense.</title>
        <authorList>
            <person name="Zhu Y."/>
            <person name="Xu J."/>
            <person name="Sun C."/>
            <person name="Zhou S."/>
            <person name="Xu H."/>
            <person name="Nelson D.R."/>
            <person name="Qian J."/>
            <person name="Song J."/>
            <person name="Luo H."/>
            <person name="Xiang L."/>
            <person name="Li Y."/>
            <person name="Xu Z."/>
            <person name="Ji A."/>
            <person name="Wang L."/>
            <person name="Lu S."/>
            <person name="Hayward A."/>
            <person name="Sun W."/>
            <person name="Li X."/>
            <person name="Schwartz D.C."/>
            <person name="Wang Y."/>
            <person name="Chen S."/>
        </authorList>
    </citation>
    <scope>NUCLEOTIDE SEQUENCE [LARGE SCALE GENOMIC DNA]</scope>
    <source>
        <strain evidence="3 4">ZZ0214-1</strain>
    </source>
</reference>
<feature type="domain" description="Meiotically up-regulated protein Msb1/Mug8" evidence="2">
    <location>
        <begin position="123"/>
        <end position="342"/>
    </location>
</feature>
<feature type="compositionally biased region" description="Pro residues" evidence="1">
    <location>
        <begin position="1128"/>
        <end position="1143"/>
    </location>
</feature>
<dbReference type="InterPro" id="IPR012965">
    <property type="entry name" value="Msb1/Mug8_dom"/>
</dbReference>
<dbReference type="InterPro" id="IPR037508">
    <property type="entry name" value="Msb1/Mug8"/>
</dbReference>
<feature type="compositionally biased region" description="Basic and acidic residues" evidence="1">
    <location>
        <begin position="947"/>
        <end position="961"/>
    </location>
</feature>
<feature type="compositionally biased region" description="Low complexity" evidence="1">
    <location>
        <begin position="444"/>
        <end position="461"/>
    </location>
</feature>
<accession>A0A2G8SFJ7</accession>
<dbReference type="AlphaFoldDB" id="A0A2G8SFJ7"/>
<feature type="compositionally biased region" description="Polar residues" evidence="1">
    <location>
        <begin position="1004"/>
        <end position="1021"/>
    </location>
</feature>
<gene>
    <name evidence="3" type="ORF">GSI_05226</name>
</gene>
<organism evidence="3 4">
    <name type="scientific">Ganoderma sinense ZZ0214-1</name>
    <dbReference type="NCBI Taxonomy" id="1077348"/>
    <lineage>
        <taxon>Eukaryota</taxon>
        <taxon>Fungi</taxon>
        <taxon>Dikarya</taxon>
        <taxon>Basidiomycota</taxon>
        <taxon>Agaricomycotina</taxon>
        <taxon>Agaricomycetes</taxon>
        <taxon>Polyporales</taxon>
        <taxon>Polyporaceae</taxon>
        <taxon>Ganoderma</taxon>
    </lineage>
</organism>
<feature type="region of interest" description="Disordered" evidence="1">
    <location>
        <begin position="918"/>
        <end position="1155"/>
    </location>
</feature>
<dbReference type="PANTHER" id="PTHR28093:SF1">
    <property type="entry name" value="MORPHOGENESIS-RELATED PROTEIN MSB1"/>
    <property type="match status" value="1"/>
</dbReference>
<dbReference type="PANTHER" id="PTHR28093">
    <property type="entry name" value="MORPHOGENESIS-RELATED PROTEIN MSB1"/>
    <property type="match status" value="1"/>
</dbReference>
<feature type="compositionally biased region" description="Low complexity" evidence="1">
    <location>
        <begin position="10"/>
        <end position="20"/>
    </location>
</feature>
<dbReference type="EMBL" id="AYKW01000010">
    <property type="protein sequence ID" value="PIL32523.1"/>
    <property type="molecule type" value="Genomic_DNA"/>
</dbReference>
<dbReference type="OrthoDB" id="3362494at2759"/>
<name>A0A2G8SFJ7_9APHY</name>
<feature type="region of interest" description="Disordered" evidence="1">
    <location>
        <begin position="732"/>
        <end position="836"/>
    </location>
</feature>
<feature type="compositionally biased region" description="Basic and acidic residues" evidence="1">
    <location>
        <begin position="888"/>
        <end position="901"/>
    </location>
</feature>
<keyword evidence="4" id="KW-1185">Reference proteome</keyword>
<proteinExistence type="predicted"/>
<evidence type="ECO:0000313" key="4">
    <source>
        <dbReference type="Proteomes" id="UP000230002"/>
    </source>
</evidence>
<protein>
    <recommendedName>
        <fullName evidence="2">Meiotically up-regulated protein Msb1/Mug8 domain-containing protein</fullName>
    </recommendedName>
</protein>
<feature type="compositionally biased region" description="Basic and acidic residues" evidence="1">
    <location>
        <begin position="24"/>
        <end position="35"/>
    </location>
</feature>
<feature type="compositionally biased region" description="Basic and acidic residues" evidence="1">
    <location>
        <begin position="981"/>
        <end position="999"/>
    </location>
</feature>
<feature type="region of interest" description="Disordered" evidence="1">
    <location>
        <begin position="441"/>
        <end position="461"/>
    </location>
</feature>
<evidence type="ECO:0000256" key="1">
    <source>
        <dbReference type="SAM" id="MobiDB-lite"/>
    </source>
</evidence>
<sequence length="1187" mass="130461">MPSLFSRARTTSTPTKKSSSNLGAHDEFGRIDSRGSARQQFTASTKKTKKDKDAGKSPAKARSPGPGDGSDEQIEFGVPDGTFLPLNLEKPRYENPEDPTQELPPSHDYGYLSYQRHVVLGLEEVARLVDVVGDELGSRGLTTPFIFSTLALDISPSAVKRLIQTFLKTCMRPSMEADRQWRQEARLAEPHELGMTLRWGLARAVRWVAGHEVRGLVSYEAYLLWRDAEAALNYPGLHFSSFLEPLDTLLRSLLIGLFTLLTRFTAHSSSSGHTPPTLSPLFGPLLFGLGPSTLNFHHAYVHYLRTTTATEHLILAFIRWQEAKANAAGPALGVPTRLKAWIQGYPSMLPALGKNDRPQPRRGARTVRVLNIRRNVRMYSPDLVKTSASWANRPRGAGSSAGERAFAGSREWERIAPPTLKLAPRYSDPYKKRMVLAPNFHPDTGVPGSTTSSLTPPSLSSSVSSASSVTSTLFEDKEGEERFRSLTDLKWGEFEAMGFGSLVADEKKLQFDLTEGARAARAAKRATLSWQDFSAAGFSRSDQHLSATLQFSAPVANQINSWPAQSAEMHRKLKKTQKALPPFGWDTEPIMGGEELIEEAFLDVFCDLIYGGGWMDDERREETDRDCNWALVEFKSLPLTRSTISGSADPRTANTLILFEEFVPFEYRQQLASAGQTRRRLPSLFSSGAKSKQWKPAATLNGRPYVVGAVPHSPSFRELEFEGLLRSNGSSTKVISLNRSPDKERPAPPASMSSTVATPGHEPGANPFARVASPTSTNGTFLTPLRTDSPATLQPGPATPRDESGTPVQKKGHRFRLPTGLPTTPSPAKRNGLAPTEYDPVDFDTRLASFDDEGLANKGRHGRRKSRDDAWVDILVATNSRRMAGQDAEMRNPLRGGRSDPELASQEVSEVLAGVRRRFSDDDDEAMEPVADPGDANGDTSTLQDSVLDHSQRESDSVADHGDEDEPSRTTPKKRLGYFDLHPERRPPTMVDDPRDRFGRPSYESDTSAENPYGPTTTARTNLDVGEDSAFYRQSGVSEYESDPEPIPIGSQAIPRDIKKTKTVPSASNDAPPPPAKNQSKTASLIEMYRERERQSGSSPIPSSRLPVRQASLQASPTTSKEHEGFPSPSPSPRPSPLPPTPADLPEIEEPADDKVSVEELAIDLPTRYVHGAPLHNVMEEPEEEEA</sequence>
<dbReference type="Proteomes" id="UP000230002">
    <property type="component" value="Unassembled WGS sequence"/>
</dbReference>
<feature type="region of interest" description="Disordered" evidence="1">
    <location>
        <begin position="1"/>
        <end position="106"/>
    </location>
</feature>
<evidence type="ECO:0000313" key="3">
    <source>
        <dbReference type="EMBL" id="PIL32523.1"/>
    </source>
</evidence>
<evidence type="ECO:0000259" key="2">
    <source>
        <dbReference type="Pfam" id="PF08101"/>
    </source>
</evidence>
<dbReference type="STRING" id="1077348.A0A2G8SFJ7"/>
<feature type="region of interest" description="Disordered" evidence="1">
    <location>
        <begin position="882"/>
        <end position="906"/>
    </location>
</feature>
<comment type="caution">
    <text evidence="3">The sequence shown here is derived from an EMBL/GenBank/DDBJ whole genome shotgun (WGS) entry which is preliminary data.</text>
</comment>